<dbReference type="Ensembl" id="ENSMUST00000133617.3">
    <property type="protein sequence ID" value="ENSMUSP00000122117.3"/>
    <property type="gene ID" value="ENSMUSG00000032786.17"/>
</dbReference>
<dbReference type="ProteomicsDB" id="312673"/>
<accession>D6RGR8</accession>
<name>D6RGR8_MOUSE</name>
<evidence type="ECO:0000313" key="3">
    <source>
        <dbReference type="Ensembl" id="ENSMUSP00000122117.3"/>
    </source>
</evidence>
<dbReference type="SMR" id="D6RGR8"/>
<evidence type="ECO:0000259" key="2">
    <source>
        <dbReference type="Pfam" id="PF09029"/>
    </source>
</evidence>
<organism evidence="3 5">
    <name type="scientific">Mus musculus</name>
    <name type="common">Mouse</name>
    <dbReference type="NCBI Taxonomy" id="10090"/>
    <lineage>
        <taxon>Eukaryota</taxon>
        <taxon>Metazoa</taxon>
        <taxon>Chordata</taxon>
        <taxon>Craniata</taxon>
        <taxon>Vertebrata</taxon>
        <taxon>Euteleostomi</taxon>
        <taxon>Mammalia</taxon>
        <taxon>Eutheria</taxon>
        <taxon>Euarchontoglires</taxon>
        <taxon>Glires</taxon>
        <taxon>Rodentia</taxon>
        <taxon>Myomorpha</taxon>
        <taxon>Muroidea</taxon>
        <taxon>Muridae</taxon>
        <taxon>Murinae</taxon>
        <taxon>Mus</taxon>
        <taxon>Mus</taxon>
    </lineage>
</organism>
<sequence length="196" mass="21526">METVVRRCPFLSRVPQAFLQKAGKSLLFYAQNCPKMMEVGAKPAPRTLSTSAVHCQQVKETPPANEKKTAKAAVQQAPDESQMAQTPDGTQLPSGHPSPATSQGSGSKCPFLAAQLSQTGSSVFRKASLELQEDVQEMHAVRKEAAQSPVPPSLVNVKTDGEDPSRLLKNFQDIMRKQRPERVSHLLQDNLPKWRL</sequence>
<feature type="region of interest" description="Disordered" evidence="1">
    <location>
        <begin position="143"/>
        <end position="163"/>
    </location>
</feature>
<protein>
    <submittedName>
        <fullName evidence="3">Aminolevulinic acid synthase 1</fullName>
    </submittedName>
</protein>
<reference evidence="3 5" key="1">
    <citation type="journal article" date="2009" name="PLoS Biol.">
        <title>Lineage-specific biology revealed by a finished genome assembly of the mouse.</title>
        <authorList>
            <consortium name="Mouse Genome Sequencing Consortium"/>
            <person name="Church D.M."/>
            <person name="Goodstadt L."/>
            <person name="Hillier L.W."/>
            <person name="Zody M.C."/>
            <person name="Goldstein S."/>
            <person name="She X."/>
            <person name="Bult C.J."/>
            <person name="Agarwala R."/>
            <person name="Cherry J.L."/>
            <person name="DiCuccio M."/>
            <person name="Hlavina W."/>
            <person name="Kapustin Y."/>
            <person name="Meric P."/>
            <person name="Maglott D."/>
            <person name="Birtle Z."/>
            <person name="Marques A.C."/>
            <person name="Graves T."/>
            <person name="Zhou S."/>
            <person name="Teague B."/>
            <person name="Potamousis K."/>
            <person name="Churas C."/>
            <person name="Place M."/>
            <person name="Herschleb J."/>
            <person name="Runnheim R."/>
            <person name="Forrest D."/>
            <person name="Amos-Landgraf J."/>
            <person name="Schwartz D.C."/>
            <person name="Cheng Z."/>
            <person name="Lindblad-Toh K."/>
            <person name="Eichler E.E."/>
            <person name="Ponting C.P."/>
        </authorList>
    </citation>
    <scope>NUCLEOTIDE SEQUENCE [LARGE SCALE GENOMIC DNA]</scope>
    <source>
        <strain evidence="3 5">C57BL/6J</strain>
    </source>
</reference>
<evidence type="ECO:0000256" key="1">
    <source>
        <dbReference type="SAM" id="MobiDB-lite"/>
    </source>
</evidence>
<dbReference type="GeneTree" id="ENSGT00940000156030"/>
<dbReference type="Pfam" id="PF09029">
    <property type="entry name" value="Preseq_ALAS"/>
    <property type="match status" value="1"/>
</dbReference>
<dbReference type="PeptideAtlas" id="D6RGR8"/>
<feature type="region of interest" description="Disordered" evidence="1">
    <location>
        <begin position="59"/>
        <end position="108"/>
    </location>
</feature>
<reference evidence="3 5" key="3">
    <citation type="journal article" date="2011" name="PLoS Biol.">
        <title>Modernizing reference genome assemblies.</title>
        <authorList>
            <person name="Church D.M."/>
            <person name="Schneider V.A."/>
            <person name="Graves T."/>
            <person name="Auger K."/>
            <person name="Cunningham F."/>
            <person name="Bouk N."/>
            <person name="Chen H.C."/>
            <person name="Agarwala R."/>
            <person name="McLaren W.M."/>
            <person name="Ritchie G.R."/>
            <person name="Albracht D."/>
            <person name="Kremitzki M."/>
            <person name="Rock S."/>
            <person name="Kotkiewicz H."/>
            <person name="Kremitzki C."/>
            <person name="Wollam A."/>
            <person name="Trani L."/>
            <person name="Fulton L."/>
            <person name="Fulton R."/>
            <person name="Matthews L."/>
            <person name="Whitehead S."/>
            <person name="Chow W."/>
            <person name="Torrance J."/>
            <person name="Dunn M."/>
            <person name="Harden G."/>
            <person name="Threadgold G."/>
            <person name="Wood J."/>
            <person name="Collins J."/>
            <person name="Heath P."/>
            <person name="Griffiths G."/>
            <person name="Pelan S."/>
            <person name="Grafham D."/>
            <person name="Eichler E.E."/>
            <person name="Weinstock G."/>
            <person name="Mardis E.R."/>
            <person name="Wilson R.K."/>
            <person name="Howe K."/>
            <person name="Flicek P."/>
            <person name="Hubbard T."/>
        </authorList>
    </citation>
    <scope>NUCLEOTIDE SEQUENCE [LARGE SCALE GENOMIC DNA]</scope>
    <source>
        <strain evidence="3 5">C57BL/6J</strain>
    </source>
</reference>
<keyword evidence="6 7" id="KW-1267">Proteomics identification</keyword>
<evidence type="ECO:0000313" key="4">
    <source>
        <dbReference type="MGI" id="MGI:87989"/>
    </source>
</evidence>
<dbReference type="ExpressionAtlas" id="D6RGR8">
    <property type="expression patterns" value="baseline and differential"/>
</dbReference>
<dbReference type="GO" id="GO:0030170">
    <property type="term" value="F:pyridoxal phosphate binding"/>
    <property type="evidence" value="ECO:0007669"/>
    <property type="project" value="InterPro"/>
</dbReference>
<keyword evidence="5" id="KW-1185">Reference proteome</keyword>
<proteinExistence type="evidence at protein level"/>
<dbReference type="GO" id="GO:0003870">
    <property type="term" value="F:5-aminolevulinate synthase activity"/>
    <property type="evidence" value="ECO:0007669"/>
    <property type="project" value="InterPro"/>
</dbReference>
<dbReference type="Bgee" id="ENSMUSG00000032786">
    <property type="expression patterns" value="Expressed in adrenal gland and 274 other cell types or tissues"/>
</dbReference>
<reference evidence="8" key="2">
    <citation type="journal article" date="2010" name="Cell">
        <title>A tissue-specific atlas of mouse protein phosphorylation and expression.</title>
        <authorList>
            <person name="Huttlin E.L."/>
            <person name="Jedrychowski M.P."/>
            <person name="Elias J.E."/>
            <person name="Goswami T."/>
            <person name="Rad R."/>
            <person name="Beausoleil S.A."/>
            <person name="Villen J."/>
            <person name="Haas W."/>
            <person name="Sowa M.E."/>
            <person name="Gygi S.P."/>
        </authorList>
    </citation>
    <scope>IDENTIFICATION BY MASS SPECTROMETRY [LARGE SCALE ANALYSIS]</scope>
</reference>
<feature type="compositionally biased region" description="Polar residues" evidence="1">
    <location>
        <begin position="78"/>
        <end position="106"/>
    </location>
</feature>
<dbReference type="HOGENOM" id="CLU_1383772_0_0_1"/>
<dbReference type="Antibodypedia" id="4303">
    <property type="antibodies" value="306 antibodies from 34 providers"/>
</dbReference>
<dbReference type="MGI" id="MGI:87989">
    <property type="gene designation" value="Alas1"/>
</dbReference>
<evidence type="ECO:0000313" key="5">
    <source>
        <dbReference type="Proteomes" id="UP000000589"/>
    </source>
</evidence>
<dbReference type="AlphaFoldDB" id="D6RGR8"/>
<dbReference type="GO" id="GO:0005759">
    <property type="term" value="C:mitochondrial matrix"/>
    <property type="evidence" value="ECO:0007669"/>
    <property type="project" value="InterPro"/>
</dbReference>
<evidence type="ECO:0007829" key="7">
    <source>
        <dbReference type="ProteomicsDB" id="D6RGR8"/>
    </source>
</evidence>
<feature type="domain" description="5-aminolevulinate synthase presequence" evidence="2">
    <location>
        <begin position="2"/>
        <end position="139"/>
    </location>
</feature>
<gene>
    <name evidence="3 4" type="primary">Alas1</name>
</gene>
<dbReference type="GO" id="GO:0006778">
    <property type="term" value="P:porphyrin-containing compound metabolic process"/>
    <property type="evidence" value="ECO:0007669"/>
    <property type="project" value="InterPro"/>
</dbReference>
<evidence type="ECO:0007829" key="8">
    <source>
        <dbReference type="PubMed" id="21183079"/>
    </source>
</evidence>
<evidence type="ECO:0007829" key="6">
    <source>
        <dbReference type="PeptideAtlas" id="D6RGR8"/>
    </source>
</evidence>
<reference evidence="3" key="5">
    <citation type="submission" date="2025-09" db="UniProtKB">
        <authorList>
            <consortium name="Ensembl"/>
        </authorList>
    </citation>
    <scope>IDENTIFICATION</scope>
    <source>
        <strain evidence="3">C57BL/6J</strain>
    </source>
</reference>
<dbReference type="AGR" id="MGI:87989"/>
<dbReference type="VEuPathDB" id="HostDB:ENSMUSG00000032786"/>
<dbReference type="Proteomes" id="UP000000589">
    <property type="component" value="Chromosome 9"/>
</dbReference>
<dbReference type="InterPro" id="IPR015118">
    <property type="entry name" value="5aminolev_synth_preseq"/>
</dbReference>
<reference evidence="3" key="4">
    <citation type="submission" date="2025-08" db="UniProtKB">
        <authorList>
            <consortium name="Ensembl"/>
        </authorList>
    </citation>
    <scope>IDENTIFICATION</scope>
    <source>
        <strain evidence="3">C57BL/6J</strain>
    </source>
</reference>